<name>A0A0W8G2J3_9ZZZZ</name>
<organism evidence="1">
    <name type="scientific">hydrocarbon metagenome</name>
    <dbReference type="NCBI Taxonomy" id="938273"/>
    <lineage>
        <taxon>unclassified sequences</taxon>
        <taxon>metagenomes</taxon>
        <taxon>ecological metagenomes</taxon>
    </lineage>
</organism>
<protein>
    <submittedName>
        <fullName evidence="1">Uncharacterized protein</fullName>
    </submittedName>
</protein>
<sequence>MQTMDTATLYALAKDRPLQGPEIHPVNQFYGHAAIIKRFLGIRPEYPLKVMLEHAPSVREYLWKVEEHSRLPFLLCASERYAAYFNARNAGGKTAIPIGPYPAYMDPPPPTSRRRERTLLLFPKHSTHHIHVTCDTAQFLKHIGDTAGRFDRVVACLYWKDILLGRDEEYRRAGMELVTAGHMFDDGFLPRLMAIIDMADLVVSSHPGTDVSYSVLRGKPVLVVKNRDRLEYTDPVLEAEHKKSLATANEMQRTYPLVFTEPLDAPTPAQVELVRGLCGMANVKTRQELFDIVSEAEERYCRKHGLPFAPPPRLEDDAPPRVPATAEGCRHVCR</sequence>
<reference evidence="1" key="1">
    <citation type="journal article" date="2015" name="Proc. Natl. Acad. Sci. U.S.A.">
        <title>Networks of energetic and metabolic interactions define dynamics in microbial communities.</title>
        <authorList>
            <person name="Embree M."/>
            <person name="Liu J.K."/>
            <person name="Al-Bassam M.M."/>
            <person name="Zengler K."/>
        </authorList>
    </citation>
    <scope>NUCLEOTIDE SEQUENCE</scope>
</reference>
<comment type="caution">
    <text evidence="1">The sequence shown here is derived from an EMBL/GenBank/DDBJ whole genome shotgun (WGS) entry which is preliminary data.</text>
</comment>
<dbReference type="EMBL" id="LNQE01000344">
    <property type="protein sequence ID" value="KUG27289.1"/>
    <property type="molecule type" value="Genomic_DNA"/>
</dbReference>
<dbReference type="AlphaFoldDB" id="A0A0W8G2J3"/>
<accession>A0A0W8G2J3</accession>
<gene>
    <name evidence="1" type="ORF">ASZ90_002882</name>
</gene>
<evidence type="ECO:0000313" key="1">
    <source>
        <dbReference type="EMBL" id="KUG27289.1"/>
    </source>
</evidence>
<proteinExistence type="predicted"/>